<evidence type="ECO:0000313" key="1">
    <source>
        <dbReference type="EMBL" id="MBK1787985.1"/>
    </source>
</evidence>
<sequence>MQAENAAVLPDDAIRSFRENGFLFPLEILGEHEVATLADHVGHHLADSRAEGDVQAALAYGPKIHLLRPWAAELVRHPRLIAVATSLLGPDVLVWSSNIFVKEPGGESDLAWHQDALSYDLAGAMDRAFRVWLTLTPATAENGTMRFACGTHRLGVLQHRRGATEAELMRGDEVCLDLDEFTKHDVVLRAGQCSLHNMLIVHGSGLNKTSDARVSIAIDYLAPSVRPSGDNPDSALLVSGRDRYGHFLPEHSARPGFDEASRAEFERAVEIRFARIGSAMRAGQAAGVIVSSGS</sequence>
<dbReference type="PANTHER" id="PTHR20883:SF48">
    <property type="entry name" value="ECTOINE DIOXYGENASE"/>
    <property type="match status" value="1"/>
</dbReference>
<evidence type="ECO:0000313" key="2">
    <source>
        <dbReference type="Proteomes" id="UP000635245"/>
    </source>
</evidence>
<dbReference type="GO" id="GO:0016706">
    <property type="term" value="F:2-oxoglutarate-dependent dioxygenase activity"/>
    <property type="evidence" value="ECO:0007669"/>
    <property type="project" value="UniProtKB-ARBA"/>
</dbReference>
<keyword evidence="1" id="KW-0223">Dioxygenase</keyword>
<dbReference type="PANTHER" id="PTHR20883">
    <property type="entry name" value="PHYTANOYL-COA DIOXYGENASE DOMAIN CONTAINING 1"/>
    <property type="match status" value="1"/>
</dbReference>
<dbReference type="AlphaFoldDB" id="A0A934QX57"/>
<proteinExistence type="predicted"/>
<dbReference type="Proteomes" id="UP000635245">
    <property type="component" value="Unassembled WGS sequence"/>
</dbReference>
<comment type="caution">
    <text evidence="1">The sequence shown here is derived from an EMBL/GenBank/DDBJ whole genome shotgun (WGS) entry which is preliminary data.</text>
</comment>
<dbReference type="SUPFAM" id="SSF51197">
    <property type="entry name" value="Clavaminate synthase-like"/>
    <property type="match status" value="1"/>
</dbReference>
<keyword evidence="1" id="KW-0560">Oxidoreductase</keyword>
<organism evidence="1 2">
    <name type="scientific">Prauserella cavernicola</name>
    <dbReference type="NCBI Taxonomy" id="2800127"/>
    <lineage>
        <taxon>Bacteria</taxon>
        <taxon>Bacillati</taxon>
        <taxon>Actinomycetota</taxon>
        <taxon>Actinomycetes</taxon>
        <taxon>Pseudonocardiales</taxon>
        <taxon>Pseudonocardiaceae</taxon>
        <taxon>Prauserella</taxon>
    </lineage>
</organism>
<dbReference type="GO" id="GO:0005506">
    <property type="term" value="F:iron ion binding"/>
    <property type="evidence" value="ECO:0007669"/>
    <property type="project" value="UniProtKB-ARBA"/>
</dbReference>
<reference evidence="1" key="1">
    <citation type="submission" date="2020-12" db="EMBL/GenBank/DDBJ databases">
        <title>Prauserella sp. ASG 168, a novel actinomycete isolated from cave rock.</title>
        <authorList>
            <person name="Suriyachadkun C."/>
        </authorList>
    </citation>
    <scope>NUCLEOTIDE SEQUENCE</scope>
    <source>
        <strain evidence="1">ASG 168</strain>
    </source>
</reference>
<dbReference type="EMBL" id="JAENJH010000008">
    <property type="protein sequence ID" value="MBK1787985.1"/>
    <property type="molecule type" value="Genomic_DNA"/>
</dbReference>
<keyword evidence="2" id="KW-1185">Reference proteome</keyword>
<accession>A0A934QX57</accession>
<dbReference type="RefSeq" id="WP_200323238.1">
    <property type="nucleotide sequence ID" value="NZ_JAENJH010000008.1"/>
</dbReference>
<name>A0A934QX57_9PSEU</name>
<dbReference type="Pfam" id="PF05721">
    <property type="entry name" value="PhyH"/>
    <property type="match status" value="1"/>
</dbReference>
<dbReference type="Gene3D" id="2.60.120.620">
    <property type="entry name" value="q2cbj1_9rhob like domain"/>
    <property type="match status" value="1"/>
</dbReference>
<protein>
    <submittedName>
        <fullName evidence="1">Phytanoyl-CoA dioxygenase family protein</fullName>
    </submittedName>
</protein>
<dbReference type="InterPro" id="IPR008775">
    <property type="entry name" value="Phytyl_CoA_dOase-like"/>
</dbReference>
<gene>
    <name evidence="1" type="ORF">JHE00_26945</name>
</gene>